<feature type="region of interest" description="Disordered" evidence="2">
    <location>
        <begin position="140"/>
        <end position="167"/>
    </location>
</feature>
<dbReference type="PANTHER" id="PTHR13049:SF2">
    <property type="entry name" value="COILED-COIL DOMAIN-CONTAINING PROTEIN 25"/>
    <property type="match status" value="1"/>
</dbReference>
<dbReference type="VEuPathDB" id="FungiDB:An08g00280"/>
<feature type="region of interest" description="Disordered" evidence="2">
    <location>
        <begin position="379"/>
        <end position="496"/>
    </location>
</feature>
<evidence type="ECO:0000256" key="2">
    <source>
        <dbReference type="SAM" id="MobiDB-lite"/>
    </source>
</evidence>
<evidence type="ECO:0000256" key="1">
    <source>
        <dbReference type="ARBA" id="ARBA00008998"/>
    </source>
</evidence>
<dbReference type="AlphaFoldDB" id="A0A117DZP0"/>
<evidence type="ECO:0000313" key="5">
    <source>
        <dbReference type="Proteomes" id="UP000068243"/>
    </source>
</evidence>
<dbReference type="VEuPathDB" id="FungiDB:ASPNIDRAFT2_1188467"/>
<feature type="region of interest" description="Disordered" evidence="2">
    <location>
        <begin position="844"/>
        <end position="881"/>
    </location>
</feature>
<dbReference type="VEuPathDB" id="FungiDB:An08g00290"/>
<dbReference type="InterPro" id="IPR019459">
    <property type="entry name" value="GRAB"/>
</dbReference>
<feature type="region of interest" description="Disordered" evidence="2">
    <location>
        <begin position="578"/>
        <end position="614"/>
    </location>
</feature>
<dbReference type="Pfam" id="PF05670">
    <property type="entry name" value="NFACT-R_1"/>
    <property type="match status" value="1"/>
</dbReference>
<reference evidence="5" key="1">
    <citation type="journal article" date="2016" name="Genome Announc.">
        <title>Draft genome sequence of Aspergillus niger strain An76.</title>
        <authorList>
            <person name="Gong W."/>
            <person name="Cheng Z."/>
            <person name="Zhang H."/>
            <person name="Liu L."/>
            <person name="Gao P."/>
            <person name="Wang L."/>
        </authorList>
    </citation>
    <scope>NUCLEOTIDE SEQUENCE [LARGE SCALE GENOMIC DNA]</scope>
    <source>
        <strain evidence="5">An76</strain>
    </source>
</reference>
<feature type="domain" description="GRIP" evidence="3">
    <location>
        <begin position="796"/>
        <end position="847"/>
    </location>
</feature>
<dbReference type="Proteomes" id="UP000068243">
    <property type="component" value="Unassembled WGS sequence"/>
</dbReference>
<dbReference type="OrthoDB" id="425925at2759"/>
<name>A0A117DZP0_ASPNG</name>
<dbReference type="InterPro" id="IPR000237">
    <property type="entry name" value="GRIP_dom"/>
</dbReference>
<proteinExistence type="inferred from homology"/>
<dbReference type="PROSITE" id="PS50913">
    <property type="entry name" value="GRIP"/>
    <property type="match status" value="1"/>
</dbReference>
<evidence type="ECO:0000259" key="3">
    <source>
        <dbReference type="PROSITE" id="PS50913"/>
    </source>
</evidence>
<dbReference type="VEuPathDB" id="FungiDB:ATCC64974_106290"/>
<dbReference type="PaxDb" id="5061-CADANGAP00006224"/>
<dbReference type="Pfam" id="PF10375">
    <property type="entry name" value="GRAB"/>
    <property type="match status" value="1"/>
</dbReference>
<dbReference type="InterPro" id="IPR039730">
    <property type="entry name" value="Jlp2/Ccd25"/>
</dbReference>
<feature type="compositionally biased region" description="Polar residues" evidence="2">
    <location>
        <begin position="444"/>
        <end position="454"/>
    </location>
</feature>
<accession>A0A117DZP0</accession>
<gene>
    <name evidence="4" type="ORF">ABL_04057</name>
</gene>
<dbReference type="Gene3D" id="1.10.287.1490">
    <property type="match status" value="1"/>
</dbReference>
<feature type="compositionally biased region" description="Polar residues" evidence="2">
    <location>
        <begin position="595"/>
        <end position="604"/>
    </location>
</feature>
<dbReference type="InterPro" id="IPR008532">
    <property type="entry name" value="NFACT_RNA-bd"/>
</dbReference>
<comment type="caution">
    <text evidence="4">The sequence shown here is derived from an EMBL/GenBank/DDBJ whole genome shotgun (WGS) entry which is preliminary data.</text>
</comment>
<protein>
    <submittedName>
        <fullName evidence="4">Golgi matrix protein</fullName>
    </submittedName>
</protein>
<dbReference type="VEuPathDB" id="FungiDB:ATCC64974_106280"/>
<feature type="compositionally biased region" description="Basic and acidic residues" evidence="2">
    <location>
        <begin position="487"/>
        <end position="496"/>
    </location>
</feature>
<comment type="similarity">
    <text evidence="1">Belongs to the CCDC25 family.</text>
</comment>
<dbReference type="OMA" id="NNTHERM"/>
<evidence type="ECO:0000313" key="4">
    <source>
        <dbReference type="EMBL" id="GAQ41300.1"/>
    </source>
</evidence>
<dbReference type="EMBL" id="BCMY01000006">
    <property type="protein sequence ID" value="GAQ41300.1"/>
    <property type="molecule type" value="Genomic_DNA"/>
</dbReference>
<sequence>MVYYYTSKVVDPSAFIYVGKDKFENEDLITHGAHVYLRLREGETWDNIPQQLLEDCAQLTKANSIEGNKKDNITVIYTPWSNLMKDGSMATGQVSFHNPKMVRKVLVRQRENPIVNRLNKTRIEKFPDLKAEKDEYLKKKQKEERKVREEQRSREKQERREREQLKWQKDHAYDDLMSEENVQASNNQDRDPDFLDDFICFRAMNRNNVVTFVRTAIATCAIDGHPGHIIGRSGWGQYAVTSLNGGPYNRLERFMNSYAKIYEEVHARSCSMWHDILCSGRSLAAYPVRRRGGGSAYLSESCGRRKQSPCASDVDSYGPYLITTRKPVRRSDHRSSPRTKRLPPRKSEEEKCPKVRLLIAPPYVSPNFRRSFVLTIDHCQPGAKQKNKKKNKGAAKPKELDERSESSSNKESHQTSEAMQHTGDTNTEKNVENTDDEIAGNENGIESTIGSTKEATGDPESSVAHDTAETEEDANKSGGPDIQQSNERLEALVRDRDTLRAEVTDMRKSLEEIQTKHHADMEALQERLDDAESKKEHAETQFQKLLERVNTIKSQLGERLREDAEEIAQARSRIEELEEQNSTLQKETQHKSTELEQLSQANSEMSKELSTLRDRTSLSQQNWLKEKEELLEQENYLQSEFEQAKEAMHNWEVLAMEERSVRESLGEKVVDLEEQLATVKDAYEKTAAERDSQLATVDGLQRALQEIQTARKKELRELVESSDAQLEELKQALQGAEEKASKADKALQDAQTELERVRPFEKEVKEKNLLIGKLRHEAVTLNDHLTKALRFLKKGKPEDNVDRHIVTNHLLHFLALDRSDPKKFQILQLIAALLGWSDEQREQAGLARPGASSTSSKLRVPSTPVHRTPSSQTLATEFLDNGNSNKESLAELWSNFLEQESQSAEQLPPKP</sequence>
<feature type="compositionally biased region" description="Polar residues" evidence="2">
    <location>
        <begin position="868"/>
        <end position="881"/>
    </location>
</feature>
<feature type="region of interest" description="Disordered" evidence="2">
    <location>
        <begin position="321"/>
        <end position="353"/>
    </location>
</feature>
<dbReference type="VEuPathDB" id="FungiDB:M747DRAFT_293256"/>
<feature type="compositionally biased region" description="Basic and acidic residues" evidence="2">
    <location>
        <begin position="396"/>
        <end position="414"/>
    </location>
</feature>
<feature type="compositionally biased region" description="Basic residues" evidence="2">
    <location>
        <begin position="385"/>
        <end position="395"/>
    </location>
</feature>
<dbReference type="VEuPathDB" id="FungiDB:ASPNIDRAFT2_1226859"/>
<feature type="compositionally biased region" description="Polar residues" evidence="2">
    <location>
        <begin position="415"/>
        <end position="425"/>
    </location>
</feature>
<dbReference type="PANTHER" id="PTHR13049">
    <property type="entry name" value="DUF814-RELATED"/>
    <property type="match status" value="1"/>
</dbReference>
<organism evidence="4 5">
    <name type="scientific">Aspergillus niger</name>
    <dbReference type="NCBI Taxonomy" id="5061"/>
    <lineage>
        <taxon>Eukaryota</taxon>
        <taxon>Fungi</taxon>
        <taxon>Dikarya</taxon>
        <taxon>Ascomycota</taxon>
        <taxon>Pezizomycotina</taxon>
        <taxon>Eurotiomycetes</taxon>
        <taxon>Eurotiomycetidae</taxon>
        <taxon>Eurotiales</taxon>
        <taxon>Aspergillaceae</taxon>
        <taxon>Aspergillus</taxon>
        <taxon>Aspergillus subgen. Circumdati</taxon>
    </lineage>
</organism>
<feature type="compositionally biased region" description="Basic and acidic residues" evidence="2">
    <location>
        <begin position="605"/>
        <end position="614"/>
    </location>
</feature>
<dbReference type="VEuPathDB" id="FungiDB:M747DRAFT_361686"/>